<keyword evidence="1" id="KW-0812">Transmembrane</keyword>
<gene>
    <name evidence="2" type="ORF">sL5_00680</name>
</gene>
<dbReference type="Proteomes" id="UP000637906">
    <property type="component" value="Unassembled WGS sequence"/>
</dbReference>
<organism evidence="2 3">
    <name type="scientific">Candidatus Mesenet longicola</name>
    <dbReference type="NCBI Taxonomy" id="1892558"/>
    <lineage>
        <taxon>Bacteria</taxon>
        <taxon>Pseudomonadati</taxon>
        <taxon>Pseudomonadota</taxon>
        <taxon>Alphaproteobacteria</taxon>
        <taxon>Rickettsiales</taxon>
        <taxon>Anaplasmataceae</taxon>
        <taxon>Candidatus Mesenet</taxon>
    </lineage>
</organism>
<evidence type="ECO:0000313" key="2">
    <source>
        <dbReference type="EMBL" id="GHM59075.1"/>
    </source>
</evidence>
<feature type="transmembrane region" description="Helical" evidence="1">
    <location>
        <begin position="21"/>
        <end position="39"/>
    </location>
</feature>
<keyword evidence="1" id="KW-0472">Membrane</keyword>
<sequence>MGLQISNYTKQKVKKTAIYGGTELASLIAFLAISAAIANCVAPESIKPLVDLFKGEKNFTLAVSLFASISLALAVLGMAYLIYRHKSQILESTFKKEKDNYESQREVLELTVEKEGDDLIVNGEDLNKLNFDINNKAIIMTDHRDNIVIEKTDDTYKVIENQNTYNFPDLKDNEEMKLKVYQSNQSLQNTQVINAITCPTQKVVN</sequence>
<evidence type="ECO:0000256" key="1">
    <source>
        <dbReference type="SAM" id="Phobius"/>
    </source>
</evidence>
<accession>A0A8J3MNN6</accession>
<name>A0A8J3MNN6_9RICK</name>
<protein>
    <submittedName>
        <fullName evidence="2">Uncharacterized protein</fullName>
    </submittedName>
</protein>
<evidence type="ECO:0000313" key="3">
    <source>
        <dbReference type="Proteomes" id="UP000637906"/>
    </source>
</evidence>
<keyword evidence="3" id="KW-1185">Reference proteome</keyword>
<keyword evidence="1" id="KW-1133">Transmembrane helix</keyword>
<dbReference type="EMBL" id="BNGU01000002">
    <property type="protein sequence ID" value="GHM59075.1"/>
    <property type="molecule type" value="Genomic_DNA"/>
</dbReference>
<proteinExistence type="predicted"/>
<comment type="caution">
    <text evidence="2">The sequence shown here is derived from an EMBL/GenBank/DDBJ whole genome shotgun (WGS) entry which is preliminary data.</text>
</comment>
<feature type="transmembrane region" description="Helical" evidence="1">
    <location>
        <begin position="59"/>
        <end position="83"/>
    </location>
</feature>
<dbReference type="AlphaFoldDB" id="A0A8J3MNN6"/>
<reference evidence="2 3" key="1">
    <citation type="journal article" date="2021" name="Microb. Ecol.">
        <title>Candidatus Mesenet longicola: Novel Endosymbionts of Brontispa longissima that Induce Cytoplasmic Incompatibility.</title>
        <authorList>
            <person name="Takano S."/>
            <person name="Gotoh Y."/>
            <person name="Hayashi T."/>
        </authorList>
    </citation>
    <scope>NUCLEOTIDE SEQUENCE [LARGE SCALE GENOMIC DNA]</scope>
    <source>
        <strain evidence="2">L5</strain>
    </source>
</reference>